<sequence length="86" mass="10387">MTSDTKKWQLKMMVRYESIFANKEAIVQRYMDLKVNPDQVYKWLKLDKESRRFNQGVATPNYKLWKSHKAAWVEKFPDLASNLKFK</sequence>
<comment type="caution">
    <text evidence="1">The sequence shown here is derived from an EMBL/GenBank/DDBJ whole genome shotgun (WGS) entry which is preliminary data.</text>
</comment>
<name>A0A225VY58_9STRA</name>
<protein>
    <recommendedName>
        <fullName evidence="3">Avirulence (Avh) protein</fullName>
    </recommendedName>
</protein>
<evidence type="ECO:0008006" key="3">
    <source>
        <dbReference type="Google" id="ProtNLM"/>
    </source>
</evidence>
<organism evidence="1 2">
    <name type="scientific">Phytophthora megakarya</name>
    <dbReference type="NCBI Taxonomy" id="4795"/>
    <lineage>
        <taxon>Eukaryota</taxon>
        <taxon>Sar</taxon>
        <taxon>Stramenopiles</taxon>
        <taxon>Oomycota</taxon>
        <taxon>Peronosporomycetes</taxon>
        <taxon>Peronosporales</taxon>
        <taxon>Peronosporaceae</taxon>
        <taxon>Phytophthora</taxon>
    </lineage>
</organism>
<evidence type="ECO:0000313" key="1">
    <source>
        <dbReference type="EMBL" id="OWZ10451.1"/>
    </source>
</evidence>
<dbReference type="OrthoDB" id="108362at2759"/>
<dbReference type="EMBL" id="NBNE01002440">
    <property type="protein sequence ID" value="OWZ10451.1"/>
    <property type="molecule type" value="Genomic_DNA"/>
</dbReference>
<keyword evidence="2" id="KW-1185">Reference proteome</keyword>
<accession>A0A225VY58</accession>
<proteinExistence type="predicted"/>
<dbReference type="Proteomes" id="UP000198211">
    <property type="component" value="Unassembled WGS sequence"/>
</dbReference>
<reference evidence="2" key="1">
    <citation type="submission" date="2017-03" db="EMBL/GenBank/DDBJ databases">
        <title>Phytopthora megakarya and P. palmivora, two closely related causual agents of cacao black pod achieved similar genome size and gene model numbers by different mechanisms.</title>
        <authorList>
            <person name="Ali S."/>
            <person name="Shao J."/>
            <person name="Larry D.J."/>
            <person name="Kronmiller B."/>
            <person name="Shen D."/>
            <person name="Strem M.D."/>
            <person name="Melnick R.L."/>
            <person name="Guiltinan M.J."/>
            <person name="Tyler B.M."/>
            <person name="Meinhardt L.W."/>
            <person name="Bailey B.A."/>
        </authorList>
    </citation>
    <scope>NUCLEOTIDE SEQUENCE [LARGE SCALE GENOMIC DNA]</scope>
    <source>
        <strain evidence="2">zdho120</strain>
    </source>
</reference>
<evidence type="ECO:0000313" key="2">
    <source>
        <dbReference type="Proteomes" id="UP000198211"/>
    </source>
</evidence>
<gene>
    <name evidence="1" type="ORF">PHMEG_00016695</name>
</gene>
<dbReference type="AlphaFoldDB" id="A0A225VY58"/>